<dbReference type="NCBIfam" id="TIGR00675">
    <property type="entry name" value="dcm"/>
    <property type="match status" value="1"/>
</dbReference>
<reference evidence="9" key="1">
    <citation type="submission" date="2021-04" db="EMBL/GenBank/DDBJ databases">
        <title>Isolation and polyphasic classification of algal microorganism.</title>
        <authorList>
            <person name="Wang S."/>
        </authorList>
    </citation>
    <scope>NUCLEOTIDE SEQUENCE</scope>
    <source>
        <strain evidence="9">720a</strain>
    </source>
</reference>
<sequence>MKNSGIKTQKELAEKMNITKNQLSMVLSPKYSPIKSNASLLCETLGVPFDEITEVEQMQLELDDESTFDRFVEVRDVKPVKTFNGIELFAGAGGLALGLEQAGFETLGAVEIDKYACKTLRKNRPNWNVLEGDIVEIAEQGIKNFIDTSKEVDFVSGGYPCQAFSYAGQKKGLKDTRGTLFHPFAKIIEDLQPKMFLAENVRGLVNHDGGKTLETMLNAFSEIGYKVDWEVLRALDYDVAQKRERIVIVGIRKDLAEEYDVTYQFPKPFGYELTLKEILKDVPESEGAKYPESKRKVLEKVPAGGYWRDLPEDIAKDYMGKSYYSGGGRTGMARRLSWDEPSLTLTCSPAQKQTERCHPDETRPFNVREYARIQSFPDDWEFEGSMNNAYKQIGNAVPVNMAKAIGLSIINTLNQIEEKAK</sequence>
<dbReference type="PANTHER" id="PTHR10629:SF52">
    <property type="entry name" value="DNA (CYTOSINE-5)-METHYLTRANSFERASE 1"/>
    <property type="match status" value="1"/>
</dbReference>
<organism evidence="9 10">
    <name type="scientific">Virgibacillus salarius</name>
    <dbReference type="NCBI Taxonomy" id="447199"/>
    <lineage>
        <taxon>Bacteria</taxon>
        <taxon>Bacillati</taxon>
        <taxon>Bacillota</taxon>
        <taxon>Bacilli</taxon>
        <taxon>Bacillales</taxon>
        <taxon>Bacillaceae</taxon>
        <taxon>Virgibacillus</taxon>
    </lineage>
</organism>
<evidence type="ECO:0000259" key="8">
    <source>
        <dbReference type="PROSITE" id="PS50943"/>
    </source>
</evidence>
<dbReference type="EC" id="2.1.1.37" evidence="7"/>
<keyword evidence="10" id="KW-1185">Reference proteome</keyword>
<dbReference type="InterPro" id="IPR010982">
    <property type="entry name" value="Lambda_DNA-bd_dom_sf"/>
</dbReference>
<comment type="catalytic activity">
    <reaction evidence="7">
        <text>a 2'-deoxycytidine in DNA + S-adenosyl-L-methionine = a 5-methyl-2'-deoxycytidine in DNA + S-adenosyl-L-homocysteine + H(+)</text>
        <dbReference type="Rhea" id="RHEA:13681"/>
        <dbReference type="Rhea" id="RHEA-COMP:11369"/>
        <dbReference type="Rhea" id="RHEA-COMP:11370"/>
        <dbReference type="ChEBI" id="CHEBI:15378"/>
        <dbReference type="ChEBI" id="CHEBI:57856"/>
        <dbReference type="ChEBI" id="CHEBI:59789"/>
        <dbReference type="ChEBI" id="CHEBI:85452"/>
        <dbReference type="ChEBI" id="CHEBI:85454"/>
        <dbReference type="EC" id="2.1.1.37"/>
    </reaction>
</comment>
<dbReference type="PANTHER" id="PTHR10629">
    <property type="entry name" value="CYTOSINE-SPECIFIC METHYLTRANSFERASE"/>
    <property type="match status" value="1"/>
</dbReference>
<dbReference type="InterPro" id="IPR001525">
    <property type="entry name" value="C5_MeTfrase"/>
</dbReference>
<gene>
    <name evidence="9" type="primary">dcm</name>
    <name evidence="9" type="ORF">KCX74_13110</name>
</gene>
<protein>
    <recommendedName>
        <fullName evidence="7">Cytosine-specific methyltransferase</fullName>
        <ecNumber evidence="7">2.1.1.37</ecNumber>
    </recommendedName>
</protein>
<dbReference type="GO" id="GO:0003886">
    <property type="term" value="F:DNA (cytosine-5-)-methyltransferase activity"/>
    <property type="evidence" value="ECO:0007669"/>
    <property type="project" value="UniProtKB-EC"/>
</dbReference>
<dbReference type="Gene3D" id="3.40.50.150">
    <property type="entry name" value="Vaccinia Virus protein VP39"/>
    <property type="match status" value="1"/>
</dbReference>
<dbReference type="GO" id="GO:0044027">
    <property type="term" value="P:negative regulation of gene expression via chromosomal CpG island methylation"/>
    <property type="evidence" value="ECO:0007669"/>
    <property type="project" value="TreeGrafter"/>
</dbReference>
<dbReference type="CDD" id="cd00315">
    <property type="entry name" value="Cyt_C5_DNA_methylase"/>
    <property type="match status" value="1"/>
</dbReference>
<feature type="domain" description="HTH cro/C1-type" evidence="8">
    <location>
        <begin position="8"/>
        <end position="52"/>
    </location>
</feature>
<comment type="caution">
    <text evidence="9">The sequence shown here is derived from an EMBL/GenBank/DDBJ whole genome shotgun (WGS) entry which is preliminary data.</text>
</comment>
<dbReference type="InterPro" id="IPR001387">
    <property type="entry name" value="Cro/C1-type_HTH"/>
</dbReference>
<dbReference type="CDD" id="cd00093">
    <property type="entry name" value="HTH_XRE"/>
    <property type="match status" value="1"/>
</dbReference>
<dbReference type="GO" id="GO:0032259">
    <property type="term" value="P:methylation"/>
    <property type="evidence" value="ECO:0007669"/>
    <property type="project" value="UniProtKB-KW"/>
</dbReference>
<dbReference type="InterPro" id="IPR050390">
    <property type="entry name" value="C5-Methyltransferase"/>
</dbReference>
<dbReference type="InterPro" id="IPR029063">
    <property type="entry name" value="SAM-dependent_MTases_sf"/>
</dbReference>
<dbReference type="Pfam" id="PF00145">
    <property type="entry name" value="DNA_methylase"/>
    <property type="match status" value="1"/>
</dbReference>
<keyword evidence="2 5" id="KW-0808">Transferase</keyword>
<proteinExistence type="inferred from homology"/>
<dbReference type="SUPFAM" id="SSF47413">
    <property type="entry name" value="lambda repressor-like DNA-binding domains"/>
    <property type="match status" value="1"/>
</dbReference>
<accession>A0A941IC11</accession>
<evidence type="ECO:0000313" key="10">
    <source>
        <dbReference type="Proteomes" id="UP000675284"/>
    </source>
</evidence>
<dbReference type="PRINTS" id="PR00105">
    <property type="entry name" value="C5METTRFRASE"/>
</dbReference>
<evidence type="ECO:0000256" key="2">
    <source>
        <dbReference type="ARBA" id="ARBA00022679"/>
    </source>
</evidence>
<evidence type="ECO:0000256" key="6">
    <source>
        <dbReference type="RuleBase" id="RU000416"/>
    </source>
</evidence>
<comment type="similarity">
    <text evidence="5 6">Belongs to the class I-like SAM-binding methyltransferase superfamily. C5-methyltransferase family.</text>
</comment>
<evidence type="ECO:0000256" key="7">
    <source>
        <dbReference type="RuleBase" id="RU000417"/>
    </source>
</evidence>
<keyword evidence="4" id="KW-0680">Restriction system</keyword>
<dbReference type="PROSITE" id="PS00095">
    <property type="entry name" value="C5_MTASE_2"/>
    <property type="match status" value="1"/>
</dbReference>
<dbReference type="PROSITE" id="PS50943">
    <property type="entry name" value="HTH_CROC1"/>
    <property type="match status" value="1"/>
</dbReference>
<dbReference type="Gene3D" id="3.90.120.10">
    <property type="entry name" value="DNA Methylase, subunit A, domain 2"/>
    <property type="match status" value="1"/>
</dbReference>
<evidence type="ECO:0000256" key="3">
    <source>
        <dbReference type="ARBA" id="ARBA00022691"/>
    </source>
</evidence>
<dbReference type="PROSITE" id="PS51679">
    <property type="entry name" value="SAM_MT_C5"/>
    <property type="match status" value="1"/>
</dbReference>
<dbReference type="Pfam" id="PF01381">
    <property type="entry name" value="HTH_3"/>
    <property type="match status" value="1"/>
</dbReference>
<dbReference type="InterPro" id="IPR031303">
    <property type="entry name" value="C5_meth_CS"/>
</dbReference>
<dbReference type="AlphaFoldDB" id="A0A941IC11"/>
<evidence type="ECO:0000256" key="5">
    <source>
        <dbReference type="PROSITE-ProRule" id="PRU01016"/>
    </source>
</evidence>
<evidence type="ECO:0000313" key="9">
    <source>
        <dbReference type="EMBL" id="MBR7796981.1"/>
    </source>
</evidence>
<keyword evidence="1 5" id="KW-0489">Methyltransferase</keyword>
<dbReference type="GO" id="GO:0003677">
    <property type="term" value="F:DNA binding"/>
    <property type="evidence" value="ECO:0007669"/>
    <property type="project" value="InterPro"/>
</dbReference>
<dbReference type="Gene3D" id="1.10.260.40">
    <property type="entry name" value="lambda repressor-like DNA-binding domains"/>
    <property type="match status" value="1"/>
</dbReference>
<dbReference type="InterPro" id="IPR018117">
    <property type="entry name" value="C5_DNA_meth_AS"/>
</dbReference>
<dbReference type="PROSITE" id="PS00094">
    <property type="entry name" value="C5_MTASE_1"/>
    <property type="match status" value="1"/>
</dbReference>
<dbReference type="Proteomes" id="UP000675284">
    <property type="component" value="Unassembled WGS sequence"/>
</dbReference>
<dbReference type="GO" id="GO:0009307">
    <property type="term" value="P:DNA restriction-modification system"/>
    <property type="evidence" value="ECO:0007669"/>
    <property type="project" value="UniProtKB-KW"/>
</dbReference>
<feature type="active site" evidence="5">
    <location>
        <position position="161"/>
    </location>
</feature>
<evidence type="ECO:0000256" key="4">
    <source>
        <dbReference type="ARBA" id="ARBA00022747"/>
    </source>
</evidence>
<keyword evidence="3 5" id="KW-0949">S-adenosyl-L-methionine</keyword>
<evidence type="ECO:0000256" key="1">
    <source>
        <dbReference type="ARBA" id="ARBA00022603"/>
    </source>
</evidence>
<name>A0A941IC11_9BACI</name>
<dbReference type="EMBL" id="JAGSOT010000039">
    <property type="protein sequence ID" value="MBR7796981.1"/>
    <property type="molecule type" value="Genomic_DNA"/>
</dbReference>
<dbReference type="SUPFAM" id="SSF53335">
    <property type="entry name" value="S-adenosyl-L-methionine-dependent methyltransferases"/>
    <property type="match status" value="1"/>
</dbReference>